<evidence type="ECO:0000256" key="1">
    <source>
        <dbReference type="SAM" id="SignalP"/>
    </source>
</evidence>
<dbReference type="Proteomes" id="UP000077115">
    <property type="component" value="Unassembled WGS sequence"/>
</dbReference>
<evidence type="ECO:0000313" key="3">
    <source>
        <dbReference type="Proteomes" id="UP000077115"/>
    </source>
</evidence>
<protein>
    <submittedName>
        <fullName evidence="2">Uncharacterized protein</fullName>
    </submittedName>
</protein>
<feature type="signal peptide" evidence="1">
    <location>
        <begin position="1"/>
        <end position="20"/>
    </location>
</feature>
<reference evidence="2 3" key="1">
    <citation type="submission" date="2006-10" db="EMBL/GenBank/DDBJ databases">
        <title>The Genome Sequence of Batrachochytrium dendrobatidis JEL423.</title>
        <authorList>
            <consortium name="The Broad Institute Genome Sequencing Platform"/>
            <person name="Birren B."/>
            <person name="Lander E."/>
            <person name="Galagan J."/>
            <person name="Cuomo C."/>
            <person name="Devon K."/>
            <person name="Jaffe D."/>
            <person name="Butler J."/>
            <person name="Alvarez P."/>
            <person name="Gnerre S."/>
            <person name="Grabherr M."/>
            <person name="Kleber M."/>
            <person name="Mauceli E."/>
            <person name="Brockman W."/>
            <person name="Young S."/>
            <person name="LaButti K."/>
            <person name="Sykes S."/>
            <person name="DeCaprio D."/>
            <person name="Crawford M."/>
            <person name="Koehrsen M."/>
            <person name="Engels R."/>
            <person name="Montgomery P."/>
            <person name="Pearson M."/>
            <person name="Howarth C."/>
            <person name="Larson L."/>
            <person name="White J."/>
            <person name="O'Leary S."/>
            <person name="Kodira C."/>
            <person name="Zeng Q."/>
            <person name="Yandava C."/>
            <person name="Alvarado L."/>
            <person name="Longcore J."/>
            <person name="James T."/>
        </authorList>
    </citation>
    <scope>NUCLEOTIDE SEQUENCE [LARGE SCALE GENOMIC DNA]</scope>
    <source>
        <strain evidence="2 3">JEL423</strain>
    </source>
</reference>
<reference evidence="2 3" key="2">
    <citation type="submission" date="2016-05" db="EMBL/GenBank/DDBJ databases">
        <title>Lineage-specific infection strategies underlie the spectrum of fungal disease in amphibians.</title>
        <authorList>
            <person name="Cuomo C.A."/>
            <person name="Farrer R.A."/>
            <person name="James T."/>
            <person name="Longcore J."/>
            <person name="Birren B."/>
        </authorList>
    </citation>
    <scope>NUCLEOTIDE SEQUENCE [LARGE SCALE GENOMIC DNA]</scope>
    <source>
        <strain evidence="2 3">JEL423</strain>
    </source>
</reference>
<proteinExistence type="predicted"/>
<sequence length="200" mass="22311">MKLPTAVLSSILLICSVAIAKPILPTETTSTGSVTVEILYANGVGQTDERIFASGHEDLIHDYAKDTCNHHSKMQLYESLKNKATTQQKRMTKLERKHIQLTRKYQESNGALKHGSKLLLLKPSLGKQTVKSTNLEEQMLKIKVELETESAHLELKTSKITEFLTQTYPSALLINLKLIFGFRVITIQIGDGVHSLVAKQ</sequence>
<accession>A0A177WW91</accession>
<dbReference type="VEuPathDB" id="FungiDB:BDEG_27418"/>
<dbReference type="AlphaFoldDB" id="A0A177WW91"/>
<keyword evidence="1" id="KW-0732">Signal</keyword>
<organism evidence="2 3">
    <name type="scientific">Batrachochytrium dendrobatidis (strain JEL423)</name>
    <dbReference type="NCBI Taxonomy" id="403673"/>
    <lineage>
        <taxon>Eukaryota</taxon>
        <taxon>Fungi</taxon>
        <taxon>Fungi incertae sedis</taxon>
        <taxon>Chytridiomycota</taxon>
        <taxon>Chytridiomycota incertae sedis</taxon>
        <taxon>Chytridiomycetes</taxon>
        <taxon>Rhizophydiales</taxon>
        <taxon>Rhizophydiales incertae sedis</taxon>
        <taxon>Batrachochytrium</taxon>
    </lineage>
</organism>
<gene>
    <name evidence="2" type="ORF">BDEG_27418</name>
</gene>
<evidence type="ECO:0000313" key="2">
    <source>
        <dbReference type="EMBL" id="OAJ44152.1"/>
    </source>
</evidence>
<name>A0A177WW91_BATDL</name>
<feature type="chain" id="PRO_5008077955" evidence="1">
    <location>
        <begin position="21"/>
        <end position="200"/>
    </location>
</feature>
<dbReference type="EMBL" id="DS022311">
    <property type="protein sequence ID" value="OAJ44152.1"/>
    <property type="molecule type" value="Genomic_DNA"/>
</dbReference>